<sequence length="379" mass="42345">MRILVINGSSDLYGANRILAETLEILAVKNQLVLVLPSTGPFNSYIQELIPTIEVIVLERLPTVSRKMFTLTGIFTSLRNYLSSYRSLKNIIKQHHIELAYINTLACFLCLRMCRSLKLKSVTHVHEIIESPKIAAILINKLSLRWADRVIAVSNAVKDNLAVFVPEKTVNEKVTVIRNGIPSVSPNLAVQHDAKIKITLIGRIKPEKGIWFFLDAINLLDQQTAAKCHFYIIGGAAPGGDHFVEKLQQDIATHIYQPHISYVAFIPDVTSWQQESDILVVPSIMKDPFPTTVLEAMRVAKPVIATNNGGAAEAIVDKVTGYLISSGNVTSFANNLTALINDQNLRQQMGQNGLKRFEEHFLKIHYQRKINSFFGDHVV</sequence>
<dbReference type="CDD" id="cd03801">
    <property type="entry name" value="GT4_PimA-like"/>
    <property type="match status" value="1"/>
</dbReference>
<dbReference type="STRING" id="407022.SAMN05661044_04005"/>
<keyword evidence="4" id="KW-1185">Reference proteome</keyword>
<dbReference type="RefSeq" id="WP_093327927.1">
    <property type="nucleotide sequence ID" value="NZ_FOAF01000006.1"/>
</dbReference>
<gene>
    <name evidence="3" type="ORF">SAMN05661044_04005</name>
</gene>
<dbReference type="Pfam" id="PF00534">
    <property type="entry name" value="Glycos_transf_1"/>
    <property type="match status" value="1"/>
</dbReference>
<reference evidence="4" key="1">
    <citation type="submission" date="2016-10" db="EMBL/GenBank/DDBJ databases">
        <authorList>
            <person name="Varghese N."/>
            <person name="Submissions S."/>
        </authorList>
    </citation>
    <scope>NUCLEOTIDE SEQUENCE [LARGE SCALE GENOMIC DNA]</scope>
    <source>
        <strain evidence="4">DSM 18733</strain>
    </source>
</reference>
<evidence type="ECO:0000259" key="2">
    <source>
        <dbReference type="Pfam" id="PF13439"/>
    </source>
</evidence>
<dbReference type="Proteomes" id="UP000199421">
    <property type="component" value="Unassembled WGS sequence"/>
</dbReference>
<evidence type="ECO:0000259" key="1">
    <source>
        <dbReference type="Pfam" id="PF00534"/>
    </source>
</evidence>
<keyword evidence="3" id="KW-0808">Transferase</keyword>
<dbReference type="SUPFAM" id="SSF53756">
    <property type="entry name" value="UDP-Glycosyltransferase/glycogen phosphorylase"/>
    <property type="match status" value="1"/>
</dbReference>
<dbReference type="OrthoDB" id="9806653at2"/>
<feature type="domain" description="Glycosyltransferase subfamily 4-like N-terminal" evidence="2">
    <location>
        <begin position="72"/>
        <end position="181"/>
    </location>
</feature>
<dbReference type="InterPro" id="IPR028098">
    <property type="entry name" value="Glyco_trans_4-like_N"/>
</dbReference>
<feature type="domain" description="Glycosyl transferase family 1" evidence="1">
    <location>
        <begin position="195"/>
        <end position="355"/>
    </location>
</feature>
<dbReference type="InterPro" id="IPR001296">
    <property type="entry name" value="Glyco_trans_1"/>
</dbReference>
<evidence type="ECO:0000313" key="4">
    <source>
        <dbReference type="Proteomes" id="UP000199421"/>
    </source>
</evidence>
<dbReference type="GO" id="GO:0016757">
    <property type="term" value="F:glycosyltransferase activity"/>
    <property type="evidence" value="ECO:0007669"/>
    <property type="project" value="InterPro"/>
</dbReference>
<name>A0A1H7UZT1_OLID1</name>
<dbReference type="Gene3D" id="3.40.50.2000">
    <property type="entry name" value="Glycogen Phosphorylase B"/>
    <property type="match status" value="2"/>
</dbReference>
<dbReference type="PANTHER" id="PTHR12526">
    <property type="entry name" value="GLYCOSYLTRANSFERASE"/>
    <property type="match status" value="1"/>
</dbReference>
<protein>
    <submittedName>
        <fullName evidence="3">Glycosyltransferase involved in cell wall bisynthesis</fullName>
    </submittedName>
</protein>
<accession>A0A1H7UZT1</accession>
<dbReference type="AlphaFoldDB" id="A0A1H7UZT1"/>
<evidence type="ECO:0000313" key="3">
    <source>
        <dbReference type="EMBL" id="SEM02007.1"/>
    </source>
</evidence>
<dbReference type="Pfam" id="PF13439">
    <property type="entry name" value="Glyco_transf_4"/>
    <property type="match status" value="1"/>
</dbReference>
<dbReference type="EMBL" id="FOAF01000006">
    <property type="protein sequence ID" value="SEM02007.1"/>
    <property type="molecule type" value="Genomic_DNA"/>
</dbReference>
<proteinExistence type="predicted"/>
<organism evidence="3 4">
    <name type="scientific">Olivibacter domesticus</name>
    <name type="common">Pseudosphingobacterium domesticum</name>
    <dbReference type="NCBI Taxonomy" id="407022"/>
    <lineage>
        <taxon>Bacteria</taxon>
        <taxon>Pseudomonadati</taxon>
        <taxon>Bacteroidota</taxon>
        <taxon>Sphingobacteriia</taxon>
        <taxon>Sphingobacteriales</taxon>
        <taxon>Sphingobacteriaceae</taxon>
        <taxon>Olivibacter</taxon>
    </lineage>
</organism>